<sequence>MDQQIPQTQINKLPKILFADWLSLEEFHGHNGLEFNSGASNGSNYQYTPVNELISNEGSIDSTVTASHESNYQTEDMFHNNQMKIDQIFNFTGGDINIEDFLYM</sequence>
<dbReference type="EMBL" id="NBSK02000009">
    <property type="protein sequence ID" value="KAJ0187120.1"/>
    <property type="molecule type" value="Genomic_DNA"/>
</dbReference>
<evidence type="ECO:0000313" key="2">
    <source>
        <dbReference type="Proteomes" id="UP000235145"/>
    </source>
</evidence>
<comment type="caution">
    <text evidence="1">The sequence shown here is derived from an EMBL/GenBank/DDBJ whole genome shotgun (WGS) entry which is preliminary data.</text>
</comment>
<accession>A0A9R1WQT9</accession>
<keyword evidence="2" id="KW-1185">Reference proteome</keyword>
<dbReference type="AlphaFoldDB" id="A0A9R1WQT9"/>
<gene>
    <name evidence="1" type="ORF">LSAT_V11C900479000</name>
</gene>
<protein>
    <submittedName>
        <fullName evidence="1">Uncharacterized protein</fullName>
    </submittedName>
</protein>
<reference evidence="1 2" key="1">
    <citation type="journal article" date="2017" name="Nat. Commun.">
        <title>Genome assembly with in vitro proximity ligation data and whole-genome triplication in lettuce.</title>
        <authorList>
            <person name="Reyes-Chin-Wo S."/>
            <person name="Wang Z."/>
            <person name="Yang X."/>
            <person name="Kozik A."/>
            <person name="Arikit S."/>
            <person name="Song C."/>
            <person name="Xia L."/>
            <person name="Froenicke L."/>
            <person name="Lavelle D.O."/>
            <person name="Truco M.J."/>
            <person name="Xia R."/>
            <person name="Zhu S."/>
            <person name="Xu C."/>
            <person name="Xu H."/>
            <person name="Xu X."/>
            <person name="Cox K."/>
            <person name="Korf I."/>
            <person name="Meyers B.C."/>
            <person name="Michelmore R.W."/>
        </authorList>
    </citation>
    <scope>NUCLEOTIDE SEQUENCE [LARGE SCALE GENOMIC DNA]</scope>
    <source>
        <strain evidence="2">cv. Salinas</strain>
        <tissue evidence="1">Seedlings</tissue>
    </source>
</reference>
<dbReference type="Proteomes" id="UP000235145">
    <property type="component" value="Unassembled WGS sequence"/>
</dbReference>
<organism evidence="1 2">
    <name type="scientific">Lactuca sativa</name>
    <name type="common">Garden lettuce</name>
    <dbReference type="NCBI Taxonomy" id="4236"/>
    <lineage>
        <taxon>Eukaryota</taxon>
        <taxon>Viridiplantae</taxon>
        <taxon>Streptophyta</taxon>
        <taxon>Embryophyta</taxon>
        <taxon>Tracheophyta</taxon>
        <taxon>Spermatophyta</taxon>
        <taxon>Magnoliopsida</taxon>
        <taxon>eudicotyledons</taxon>
        <taxon>Gunneridae</taxon>
        <taxon>Pentapetalae</taxon>
        <taxon>asterids</taxon>
        <taxon>campanulids</taxon>
        <taxon>Asterales</taxon>
        <taxon>Asteraceae</taxon>
        <taxon>Cichorioideae</taxon>
        <taxon>Cichorieae</taxon>
        <taxon>Lactucinae</taxon>
        <taxon>Lactuca</taxon>
    </lineage>
</organism>
<name>A0A9R1WQT9_LACSA</name>
<evidence type="ECO:0000313" key="1">
    <source>
        <dbReference type="EMBL" id="KAJ0187120.1"/>
    </source>
</evidence>
<proteinExistence type="predicted"/>